<dbReference type="Proteomes" id="UP000183983">
    <property type="component" value="Unassembled WGS sequence"/>
</dbReference>
<organism evidence="1 2">
    <name type="scientific">Pseudomonas asturiensis</name>
    <dbReference type="NCBI Taxonomy" id="1190415"/>
    <lineage>
        <taxon>Bacteria</taxon>
        <taxon>Pseudomonadati</taxon>
        <taxon>Pseudomonadota</taxon>
        <taxon>Gammaproteobacteria</taxon>
        <taxon>Pseudomonadales</taxon>
        <taxon>Pseudomonadaceae</taxon>
        <taxon>Pseudomonas</taxon>
    </lineage>
</organism>
<evidence type="ECO:0000313" key="1">
    <source>
        <dbReference type="EMBL" id="SHN25438.1"/>
    </source>
</evidence>
<dbReference type="EMBL" id="FRDA01000018">
    <property type="protein sequence ID" value="SHN25438.1"/>
    <property type="molecule type" value="Genomic_DNA"/>
</dbReference>
<protein>
    <submittedName>
        <fullName evidence="1">RHS repeat-associated core domain-containing protein</fullName>
    </submittedName>
</protein>
<proteinExistence type="predicted"/>
<dbReference type="NCBIfam" id="TIGR03696">
    <property type="entry name" value="Rhs_assc_core"/>
    <property type="match status" value="1"/>
</dbReference>
<gene>
    <name evidence="1" type="ORF">SAMN05216593_11823</name>
</gene>
<dbReference type="InterPro" id="IPR022385">
    <property type="entry name" value="Rhs_assc_core"/>
</dbReference>
<dbReference type="Gene3D" id="2.180.10.10">
    <property type="entry name" value="RHS repeat-associated core"/>
    <property type="match status" value="1"/>
</dbReference>
<name>A0A1M7Q523_9PSED</name>
<dbReference type="AlphaFoldDB" id="A0A1M7Q523"/>
<evidence type="ECO:0000313" key="2">
    <source>
        <dbReference type="Proteomes" id="UP000183983"/>
    </source>
</evidence>
<accession>A0A1M7Q523</accession>
<dbReference type="STRING" id="1190415.SAMN05216593_11823"/>
<reference evidence="1 2" key="1">
    <citation type="submission" date="2016-11" db="EMBL/GenBank/DDBJ databases">
        <authorList>
            <person name="Jaros S."/>
            <person name="Januszkiewicz K."/>
            <person name="Wedrychowicz H."/>
        </authorList>
    </citation>
    <scope>NUCLEOTIDE SEQUENCE [LARGE SCALE GENOMIC DNA]</scope>
    <source>
        <strain evidence="1 2">LMG 26898</strain>
    </source>
</reference>
<sequence>MIFCWRSGGQGDMKFKTDDPETVLCAYRYDALDRLISSIESGNICQRFYLENRLVNEVGSERLRTVVRYEDVLLAERSRDQGSTQIAHLLTTTDGQNSVLHTQLELRSAVFSYTPYGHHDSSINQGGLLRFAGERPDAVTGHYLLGNGYRAFNPVLMRFNNPDSLSPFDEGALNAYVYCGADPVNRIDPDGHIFSSIVLNAASRFLRLIGRSPRSAALAPRLTRKAPALVKAGRNPERLIAHVDDSPPLKALPEDLLAVTPRERHVLEGSTQELLTHHRRYAKSAKQMLSEKRKALRREAVGRNPAQDFSTFAAQDSSRSLSKFEILQSRIAQERRQAGRAASESLMGGAYGIRSNSSNWQPIMPRPV</sequence>